<evidence type="ECO:0000313" key="3">
    <source>
        <dbReference type="Proteomes" id="UP000694892"/>
    </source>
</evidence>
<proteinExistence type="predicted"/>
<evidence type="ECO:0000313" key="2">
    <source>
        <dbReference type="EMBL" id="OCT81912.1"/>
    </source>
</evidence>
<name>A0A974D0B6_XENLA</name>
<dbReference type="Proteomes" id="UP000694892">
    <property type="component" value="Chromosome 4S"/>
</dbReference>
<protein>
    <submittedName>
        <fullName evidence="2">Uncharacterized protein</fullName>
    </submittedName>
</protein>
<feature type="compositionally biased region" description="Basic and acidic residues" evidence="1">
    <location>
        <begin position="130"/>
        <end position="139"/>
    </location>
</feature>
<accession>A0A974D0B6</accession>
<gene>
    <name evidence="2" type="ORF">XELAEV_18024419mg</name>
</gene>
<feature type="region of interest" description="Disordered" evidence="1">
    <location>
        <begin position="128"/>
        <end position="164"/>
    </location>
</feature>
<sequence length="164" mass="18374">MSQKPLDFFPSLYDKSSSAPSEDIFNSWKKIWLALKEESQSKKETELGPPWPPGLANIRYEPLTFFSTLQCRGATPSYIDLGDISDLQFQMKEAELLKIIGEEPSPEEPSRTYRKDFCGLKPIDQLLEDVGDKMRHRTDSSQGAKDPAPPSNANSLPESSSAFS</sequence>
<dbReference type="EMBL" id="CM004473">
    <property type="protein sequence ID" value="OCT81912.1"/>
    <property type="molecule type" value="Genomic_DNA"/>
</dbReference>
<reference evidence="3" key="1">
    <citation type="journal article" date="2016" name="Nature">
        <title>Genome evolution in the allotetraploid frog Xenopus laevis.</title>
        <authorList>
            <person name="Session A.M."/>
            <person name="Uno Y."/>
            <person name="Kwon T."/>
            <person name="Chapman J.A."/>
            <person name="Toyoda A."/>
            <person name="Takahashi S."/>
            <person name="Fukui A."/>
            <person name="Hikosaka A."/>
            <person name="Suzuki A."/>
            <person name="Kondo M."/>
            <person name="van Heeringen S.J."/>
            <person name="Quigley I."/>
            <person name="Heinz S."/>
            <person name="Ogino H."/>
            <person name="Ochi H."/>
            <person name="Hellsten U."/>
            <person name="Lyons J.B."/>
            <person name="Simakov O."/>
            <person name="Putnam N."/>
            <person name="Stites J."/>
            <person name="Kuroki Y."/>
            <person name="Tanaka T."/>
            <person name="Michiue T."/>
            <person name="Watanabe M."/>
            <person name="Bogdanovic O."/>
            <person name="Lister R."/>
            <person name="Georgiou G."/>
            <person name="Paranjpe S.S."/>
            <person name="van Kruijsbergen I."/>
            <person name="Shu S."/>
            <person name="Carlson J."/>
            <person name="Kinoshita T."/>
            <person name="Ohta Y."/>
            <person name="Mawaribuchi S."/>
            <person name="Jenkins J."/>
            <person name="Grimwood J."/>
            <person name="Schmutz J."/>
            <person name="Mitros T."/>
            <person name="Mozaffari S.V."/>
            <person name="Suzuki Y."/>
            <person name="Haramoto Y."/>
            <person name="Yamamoto T.S."/>
            <person name="Takagi C."/>
            <person name="Heald R."/>
            <person name="Miller K."/>
            <person name="Haudenschild C."/>
            <person name="Kitzman J."/>
            <person name="Nakayama T."/>
            <person name="Izutsu Y."/>
            <person name="Robert J."/>
            <person name="Fortriede J."/>
            <person name="Burns K."/>
            <person name="Lotay V."/>
            <person name="Karimi K."/>
            <person name="Yasuoka Y."/>
            <person name="Dichmann D.S."/>
            <person name="Flajnik M.F."/>
            <person name="Houston D.W."/>
            <person name="Shendure J."/>
            <person name="DuPasquier L."/>
            <person name="Vize P.D."/>
            <person name="Zorn A.M."/>
            <person name="Ito M."/>
            <person name="Marcotte E.M."/>
            <person name="Wallingford J.B."/>
            <person name="Ito Y."/>
            <person name="Asashima M."/>
            <person name="Ueno N."/>
            <person name="Matsuda Y."/>
            <person name="Veenstra G.J."/>
            <person name="Fujiyama A."/>
            <person name="Harland R.M."/>
            <person name="Taira M."/>
            <person name="Rokhsar D.S."/>
        </authorList>
    </citation>
    <scope>NUCLEOTIDE SEQUENCE [LARGE SCALE GENOMIC DNA]</scope>
    <source>
        <strain evidence="3">J</strain>
    </source>
</reference>
<dbReference type="AlphaFoldDB" id="A0A974D0B6"/>
<organism evidence="2 3">
    <name type="scientific">Xenopus laevis</name>
    <name type="common">African clawed frog</name>
    <dbReference type="NCBI Taxonomy" id="8355"/>
    <lineage>
        <taxon>Eukaryota</taxon>
        <taxon>Metazoa</taxon>
        <taxon>Chordata</taxon>
        <taxon>Craniata</taxon>
        <taxon>Vertebrata</taxon>
        <taxon>Euteleostomi</taxon>
        <taxon>Amphibia</taxon>
        <taxon>Batrachia</taxon>
        <taxon>Anura</taxon>
        <taxon>Pipoidea</taxon>
        <taxon>Pipidae</taxon>
        <taxon>Xenopodinae</taxon>
        <taxon>Xenopus</taxon>
        <taxon>Xenopus</taxon>
    </lineage>
</organism>
<evidence type="ECO:0000256" key="1">
    <source>
        <dbReference type="SAM" id="MobiDB-lite"/>
    </source>
</evidence>
<dbReference type="OMA" id="MSQKPLD"/>
<feature type="compositionally biased region" description="Polar residues" evidence="1">
    <location>
        <begin position="151"/>
        <end position="164"/>
    </location>
</feature>